<accession>A0AAD7WB04</accession>
<organism evidence="2 3">
    <name type="scientific">Aldrovandia affinis</name>
    <dbReference type="NCBI Taxonomy" id="143900"/>
    <lineage>
        <taxon>Eukaryota</taxon>
        <taxon>Metazoa</taxon>
        <taxon>Chordata</taxon>
        <taxon>Craniata</taxon>
        <taxon>Vertebrata</taxon>
        <taxon>Euteleostomi</taxon>
        <taxon>Actinopterygii</taxon>
        <taxon>Neopterygii</taxon>
        <taxon>Teleostei</taxon>
        <taxon>Notacanthiformes</taxon>
        <taxon>Halosauridae</taxon>
        <taxon>Aldrovandia</taxon>
    </lineage>
</organism>
<dbReference type="Proteomes" id="UP001221898">
    <property type="component" value="Unassembled WGS sequence"/>
</dbReference>
<name>A0AAD7WB04_9TELE</name>
<feature type="compositionally biased region" description="Acidic residues" evidence="1">
    <location>
        <begin position="22"/>
        <end position="46"/>
    </location>
</feature>
<comment type="caution">
    <text evidence="2">The sequence shown here is derived from an EMBL/GenBank/DDBJ whole genome shotgun (WGS) entry which is preliminary data.</text>
</comment>
<gene>
    <name evidence="2" type="ORF">AAFF_G00112550</name>
</gene>
<feature type="region of interest" description="Disordered" evidence="1">
    <location>
        <begin position="1"/>
        <end position="61"/>
    </location>
</feature>
<reference evidence="2" key="1">
    <citation type="journal article" date="2023" name="Science">
        <title>Genome structures resolve the early diversification of teleost fishes.</title>
        <authorList>
            <person name="Parey E."/>
            <person name="Louis A."/>
            <person name="Montfort J."/>
            <person name="Bouchez O."/>
            <person name="Roques C."/>
            <person name="Iampietro C."/>
            <person name="Lluch J."/>
            <person name="Castinel A."/>
            <person name="Donnadieu C."/>
            <person name="Desvignes T."/>
            <person name="Floi Bucao C."/>
            <person name="Jouanno E."/>
            <person name="Wen M."/>
            <person name="Mejri S."/>
            <person name="Dirks R."/>
            <person name="Jansen H."/>
            <person name="Henkel C."/>
            <person name="Chen W.J."/>
            <person name="Zahm M."/>
            <person name="Cabau C."/>
            <person name="Klopp C."/>
            <person name="Thompson A.W."/>
            <person name="Robinson-Rechavi M."/>
            <person name="Braasch I."/>
            <person name="Lecointre G."/>
            <person name="Bobe J."/>
            <person name="Postlethwait J.H."/>
            <person name="Berthelot C."/>
            <person name="Roest Crollius H."/>
            <person name="Guiguen Y."/>
        </authorList>
    </citation>
    <scope>NUCLEOTIDE SEQUENCE</scope>
    <source>
        <strain evidence="2">NC1722</strain>
    </source>
</reference>
<evidence type="ECO:0000313" key="2">
    <source>
        <dbReference type="EMBL" id="KAJ8389970.1"/>
    </source>
</evidence>
<proteinExistence type="predicted"/>
<dbReference type="AlphaFoldDB" id="A0AAD7WB04"/>
<keyword evidence="3" id="KW-1185">Reference proteome</keyword>
<dbReference type="EMBL" id="JAINUG010000176">
    <property type="protein sequence ID" value="KAJ8389970.1"/>
    <property type="molecule type" value="Genomic_DNA"/>
</dbReference>
<protein>
    <submittedName>
        <fullName evidence="2">Uncharacterized protein</fullName>
    </submittedName>
</protein>
<evidence type="ECO:0000256" key="1">
    <source>
        <dbReference type="SAM" id="MobiDB-lite"/>
    </source>
</evidence>
<evidence type="ECO:0000313" key="3">
    <source>
        <dbReference type="Proteomes" id="UP001221898"/>
    </source>
</evidence>
<sequence length="143" mass="16302">MGREVESQSKKKMQRQSKQESEIEELEEEQELELEREQEEEEEEEGIAGKETPVTSPVGPERNYCVARCKFLEVLQILNCDIDHRPRKIHPNADALSCQTCLTDPCRHCDLEHEKEQWCLGDAVVVGTIAAPGLLNDLSLDKL</sequence>